<organism evidence="1 3">
    <name type="scientific">Candidatus Sysuiplasma superficiale</name>
    <dbReference type="NCBI Taxonomy" id="2823368"/>
    <lineage>
        <taxon>Archaea</taxon>
        <taxon>Methanobacteriati</taxon>
        <taxon>Thermoplasmatota</taxon>
        <taxon>Thermoplasmata</taxon>
        <taxon>Candidatus Sysuiplasmatales</taxon>
        <taxon>Candidatus Sysuiplasmataceae</taxon>
        <taxon>Candidatus Sysuiplasma</taxon>
    </lineage>
</organism>
<dbReference type="EMBL" id="JAGVSJ010000002">
    <property type="protein sequence ID" value="MBX8631105.1"/>
    <property type="molecule type" value="Genomic_DNA"/>
</dbReference>
<protein>
    <submittedName>
        <fullName evidence="1">Uncharacterized protein</fullName>
    </submittedName>
</protein>
<accession>A0A8J7YS15</accession>
<comment type="caution">
    <text evidence="1">The sequence shown here is derived from an EMBL/GenBank/DDBJ whole genome shotgun (WGS) entry which is preliminary data.</text>
</comment>
<evidence type="ECO:0000313" key="2">
    <source>
        <dbReference type="EMBL" id="MBX8643823.1"/>
    </source>
</evidence>
<reference evidence="1" key="1">
    <citation type="submission" date="2021-04" db="EMBL/GenBank/DDBJ databases">
        <title>Genomic insights into ecological role and evolution of a novel Thermoplasmata order Candidatus Sysuiplasmatales.</title>
        <authorList>
            <person name="Yuan Y."/>
        </authorList>
    </citation>
    <scope>NUCLEOTIDE SEQUENCE</scope>
    <source>
        <strain evidence="2">TUT19-bin139</strain>
        <strain evidence="1">YP2-bin.285</strain>
    </source>
</reference>
<name>A0A8J7YS15_9ARCH</name>
<dbReference type="AlphaFoldDB" id="A0A8J7YS15"/>
<gene>
    <name evidence="1" type="ORF">J9259_01085</name>
    <name evidence="2" type="ORF">KIY12_03755</name>
</gene>
<evidence type="ECO:0000313" key="3">
    <source>
        <dbReference type="Proteomes" id="UP000716004"/>
    </source>
</evidence>
<dbReference type="EMBL" id="JAHEAC010000022">
    <property type="protein sequence ID" value="MBX8643823.1"/>
    <property type="molecule type" value="Genomic_DNA"/>
</dbReference>
<proteinExistence type="predicted"/>
<evidence type="ECO:0000313" key="1">
    <source>
        <dbReference type="EMBL" id="MBX8631105.1"/>
    </source>
</evidence>
<sequence length="400" mass="42162">MRTKYLAVLCIGLGFAIMVGSGFSLAASPGSSGGGSTNLTVNSGSIKINSFGIGNNTTATSGIVQRINNTQLNVNTSRPYLVWINATDTSGYSAIQYIDVYMYYLNGTSTAAYNGSKGQDMNLYLNLTNNTLSGSHTYSVKMIWPAAGNDPTAWLLGSGGWYKYYNSTTANFTFKFYLGSQIHNGTAPSTTVGDAFAWAVNATVKGDGAISKTATMYFGVNDYESVTIVQDSISGSGAPSSSAVYSLGILILHYSINNNYVLTLEASNLTATVSGHVYTFLRHNIGIFDNTSSATPAFNGSSPLSPYYAASETAAGTTGLPKIGTTTSGEARPFNDTTGPSPGQVSLFGIANSSFALAQKNGIWETITITFVFQVPIGTVAGSYTGSITWRLWAENQAFP</sequence>
<dbReference type="Proteomes" id="UP000716004">
    <property type="component" value="Unassembled WGS sequence"/>
</dbReference>
<dbReference type="Proteomes" id="UP000750197">
    <property type="component" value="Unassembled WGS sequence"/>
</dbReference>